<dbReference type="InterPro" id="IPR001611">
    <property type="entry name" value="Leu-rich_rpt"/>
</dbReference>
<dbReference type="SUPFAM" id="SSF52540">
    <property type="entry name" value="P-loop containing nucleoside triphosphate hydrolases"/>
    <property type="match status" value="1"/>
</dbReference>
<feature type="domain" description="Disease resistance protein Roq1-like winged-helix" evidence="5">
    <location>
        <begin position="125"/>
        <end position="196"/>
    </location>
</feature>
<dbReference type="Gene3D" id="3.80.10.10">
    <property type="entry name" value="Ribonuclease Inhibitor"/>
    <property type="match status" value="3"/>
</dbReference>
<dbReference type="InterPro" id="IPR045344">
    <property type="entry name" value="C-JID"/>
</dbReference>
<accession>A0A8S9P7Y9</accession>
<dbReference type="InterPro" id="IPR036390">
    <property type="entry name" value="WH_DNA-bd_sf"/>
</dbReference>
<feature type="region of interest" description="Disordered" evidence="3">
    <location>
        <begin position="805"/>
        <end position="825"/>
    </location>
</feature>
<dbReference type="PANTHER" id="PTHR11017">
    <property type="entry name" value="LEUCINE-RICH REPEAT-CONTAINING PROTEIN"/>
    <property type="match status" value="1"/>
</dbReference>
<dbReference type="InterPro" id="IPR032675">
    <property type="entry name" value="LRR_dom_sf"/>
</dbReference>
<evidence type="ECO:0000259" key="4">
    <source>
        <dbReference type="Pfam" id="PF20160"/>
    </source>
</evidence>
<dbReference type="EMBL" id="QGKX02001521">
    <property type="protein sequence ID" value="KAF3511380.1"/>
    <property type="molecule type" value="Genomic_DNA"/>
</dbReference>
<dbReference type="PANTHER" id="PTHR11017:SF297">
    <property type="entry name" value="ADP-RIBOSYL CYCLASE_CYCLIC ADP-RIBOSE HYDROLASE"/>
    <property type="match status" value="1"/>
</dbReference>
<evidence type="ECO:0000313" key="7">
    <source>
        <dbReference type="Proteomes" id="UP000712600"/>
    </source>
</evidence>
<gene>
    <name evidence="6" type="ORF">F2Q69_00008856</name>
</gene>
<proteinExistence type="predicted"/>
<organism evidence="6 7">
    <name type="scientific">Brassica cretica</name>
    <name type="common">Mustard</name>
    <dbReference type="NCBI Taxonomy" id="69181"/>
    <lineage>
        <taxon>Eukaryota</taxon>
        <taxon>Viridiplantae</taxon>
        <taxon>Streptophyta</taxon>
        <taxon>Embryophyta</taxon>
        <taxon>Tracheophyta</taxon>
        <taxon>Spermatophyta</taxon>
        <taxon>Magnoliopsida</taxon>
        <taxon>eudicotyledons</taxon>
        <taxon>Gunneridae</taxon>
        <taxon>Pentapetalae</taxon>
        <taxon>rosids</taxon>
        <taxon>malvids</taxon>
        <taxon>Brassicales</taxon>
        <taxon>Brassicaceae</taxon>
        <taxon>Brassiceae</taxon>
        <taxon>Brassica</taxon>
    </lineage>
</organism>
<dbReference type="SUPFAM" id="SSF46785">
    <property type="entry name" value="Winged helix' DNA-binding domain"/>
    <property type="match status" value="1"/>
</dbReference>
<evidence type="ECO:0000256" key="2">
    <source>
        <dbReference type="ARBA" id="ARBA00022737"/>
    </source>
</evidence>
<dbReference type="PRINTS" id="PR00364">
    <property type="entry name" value="DISEASERSIST"/>
</dbReference>
<keyword evidence="2" id="KW-0677">Repeat</keyword>
<dbReference type="AlphaFoldDB" id="A0A8S9P7Y9"/>
<dbReference type="Gene3D" id="3.40.50.300">
    <property type="entry name" value="P-loop containing nucleotide triphosphate hydrolases"/>
    <property type="match status" value="1"/>
</dbReference>
<dbReference type="SUPFAM" id="SSF52047">
    <property type="entry name" value="RNI-like"/>
    <property type="match status" value="1"/>
</dbReference>
<dbReference type="InterPro" id="IPR044974">
    <property type="entry name" value="Disease_R_plants"/>
</dbReference>
<feature type="domain" description="C-JID" evidence="4">
    <location>
        <begin position="655"/>
        <end position="734"/>
    </location>
</feature>
<evidence type="ECO:0000256" key="1">
    <source>
        <dbReference type="ARBA" id="ARBA00022614"/>
    </source>
</evidence>
<protein>
    <recommendedName>
        <fullName evidence="8">NB-ARC domain-containing protein</fullName>
    </recommendedName>
</protein>
<comment type="caution">
    <text evidence="6">The sequence shown here is derived from an EMBL/GenBank/DDBJ whole genome shotgun (WGS) entry which is preliminary data.</text>
</comment>
<dbReference type="GO" id="GO:0006952">
    <property type="term" value="P:defense response"/>
    <property type="evidence" value="ECO:0007669"/>
    <property type="project" value="InterPro"/>
</dbReference>
<dbReference type="InterPro" id="IPR058192">
    <property type="entry name" value="WHD_ROQ1-like"/>
</dbReference>
<name>A0A8S9P7Y9_BRACR</name>
<dbReference type="SUPFAM" id="SSF52058">
    <property type="entry name" value="L domain-like"/>
    <property type="match status" value="1"/>
</dbReference>
<dbReference type="InterPro" id="IPR027417">
    <property type="entry name" value="P-loop_NTPase"/>
</dbReference>
<evidence type="ECO:0008006" key="8">
    <source>
        <dbReference type="Google" id="ProtNLM"/>
    </source>
</evidence>
<dbReference type="Pfam" id="PF23282">
    <property type="entry name" value="WHD_ROQ1"/>
    <property type="match status" value="1"/>
</dbReference>
<reference evidence="6" key="1">
    <citation type="submission" date="2019-12" db="EMBL/GenBank/DDBJ databases">
        <title>Genome sequencing and annotation of Brassica cretica.</title>
        <authorList>
            <person name="Studholme D.J."/>
            <person name="Sarris P."/>
        </authorList>
    </citation>
    <scope>NUCLEOTIDE SEQUENCE</scope>
    <source>
        <strain evidence="6">PFS-109/04</strain>
        <tissue evidence="6">Leaf</tissue>
    </source>
</reference>
<evidence type="ECO:0000256" key="3">
    <source>
        <dbReference type="SAM" id="MobiDB-lite"/>
    </source>
</evidence>
<dbReference type="Proteomes" id="UP000712600">
    <property type="component" value="Unassembled WGS sequence"/>
</dbReference>
<sequence length="1055" mass="119011">MESHMTRMGSLLQLDSDEVRKVGILGPSGIGKTTIARSLFNRHSQDFQLSIFMDNIKNPKNGFRDLALEVMSLVGELPLGLRVMGSYFWGMSKQGWTEALSRLRTHLDRDGEIASILKFSYDALNDEDKRLFLHLACFFRGEPVDMVERCLEKCFEDVRQGLGILSEKSLIYSESGLIMMSTLLFQLGRQIVRKESINEPGKRQFLNDANDISEVLSDHKAGNSSVIGITLEPNEEITWTSERAFERFSNLQFLRILGRGVNPRKFLVQLDMTSSRLKKLWKENKLMDLNTSRSLKELPDLSTATNLQKLNLRACSSLVKLPSSIGNAFNLQILNLSDCSRLVKLPSTIGNAFHLKKVNLSRCSRLVELPSSIWNIVNLKKLDLNGCSSLVEHPSSIWNIVNFKKLDLNGCSSLVELPSIENAINLRKLKLSYCSSLVKLPSSIGNATNLQELDLSYCSSLRKLPSSMRNLGRLWKLELKECSKLEVNLANINLESLGELDLSDCSLLKSYSTNIQEPDPCTGRISRLSQLVPRGIKKLVSLPLLSDSLGEHLSDGSLLKSYPESSTNIKELDSWIERVSCLHRLVLSGMKKLLSIPQLPDSVLELDAENCESLETLDCSFRRRVIRLNFRNCFKLNQQARDLISLTQTSEYAAFPAEKVPMCFTYRSSGSSLTLKLNQTPLGKSTKFKVCFICADVDEDGFGCSDDAFVCCSITTRGNTLISSYKEMGRVFQGHLYTFEVEVETEEVISTELVFEFEVNWAEYNSKICEIKECGILPLLDVPLLSFRDVYEDFEPSDIELVRVNDGGEDYEPSDNESSGDSAEDYELSDNIRARHYQSDIVILVKKSVMIKPVLGINLEWDEEKTWTTERAFERFSNLQFLRIKSNCVNLRKFLVKQEMQHSSKPVKFWEGIKPLSSLKCMDLSRSESLKELPDLSTATNLQELDFSYCSSLVKLPFSIGSAGSLQKLNLKYCSRLVDLPFSMKNFRLSKLESQNCSKLEVVLANINLSSLEYLDLSRCSLLKSSHESSAYIVLSGMNNLVSIPALRDSLLVIL</sequence>
<dbReference type="Pfam" id="PF00560">
    <property type="entry name" value="LRR_1"/>
    <property type="match status" value="2"/>
</dbReference>
<keyword evidence="1" id="KW-0433">Leucine-rich repeat</keyword>
<evidence type="ECO:0000313" key="6">
    <source>
        <dbReference type="EMBL" id="KAF3511380.1"/>
    </source>
</evidence>
<dbReference type="Pfam" id="PF20160">
    <property type="entry name" value="C-JID"/>
    <property type="match status" value="1"/>
</dbReference>
<evidence type="ECO:0000259" key="5">
    <source>
        <dbReference type="Pfam" id="PF23282"/>
    </source>
</evidence>